<dbReference type="InterPro" id="IPR029062">
    <property type="entry name" value="Class_I_gatase-like"/>
</dbReference>
<dbReference type="InterPro" id="IPR013529">
    <property type="entry name" value="Glyco_hydro_42_N"/>
</dbReference>
<comment type="similarity">
    <text evidence="2 6">Belongs to the glycosyl hydrolase 42 family.</text>
</comment>
<dbReference type="GO" id="GO:0004565">
    <property type="term" value="F:beta-galactosidase activity"/>
    <property type="evidence" value="ECO:0007669"/>
    <property type="project" value="UniProtKB-EC"/>
</dbReference>
<protein>
    <recommendedName>
        <fullName evidence="3 6">Beta-galactosidase</fullName>
        <shortName evidence="6">Beta-gal</shortName>
        <ecNumber evidence="3 6">3.2.1.23</ecNumber>
    </recommendedName>
</protein>
<dbReference type="Gene3D" id="2.60.40.1180">
    <property type="entry name" value="Golgi alpha-mannosidase II"/>
    <property type="match status" value="1"/>
</dbReference>
<dbReference type="InterPro" id="IPR013780">
    <property type="entry name" value="Glyco_hydro_b"/>
</dbReference>
<comment type="catalytic activity">
    <reaction evidence="1 6">
        <text>Hydrolysis of terminal non-reducing beta-D-galactose residues in beta-D-galactosides.</text>
        <dbReference type="EC" id="3.2.1.23"/>
    </reaction>
</comment>
<name>A0ABW4YGI2_9BACL</name>
<keyword evidence="11" id="KW-1185">Reference proteome</keyword>
<evidence type="ECO:0000256" key="3">
    <source>
        <dbReference type="ARBA" id="ARBA00012756"/>
    </source>
</evidence>
<feature type="domain" description="Beta-galactosidase trimerisation" evidence="8">
    <location>
        <begin position="402"/>
        <end position="612"/>
    </location>
</feature>
<keyword evidence="5 6" id="KW-0326">Glycosidase</keyword>
<dbReference type="RefSeq" id="WP_377769694.1">
    <property type="nucleotide sequence ID" value="NZ_JBHUHO010000008.1"/>
</dbReference>
<dbReference type="Gene3D" id="3.40.50.880">
    <property type="match status" value="1"/>
</dbReference>
<evidence type="ECO:0000313" key="10">
    <source>
        <dbReference type="EMBL" id="MFD2114674.1"/>
    </source>
</evidence>
<dbReference type="InterPro" id="IPR013739">
    <property type="entry name" value="Beta_galactosidase_C"/>
</dbReference>
<evidence type="ECO:0000256" key="2">
    <source>
        <dbReference type="ARBA" id="ARBA00005940"/>
    </source>
</evidence>
<dbReference type="EC" id="3.2.1.23" evidence="3 6"/>
<evidence type="ECO:0000256" key="5">
    <source>
        <dbReference type="ARBA" id="ARBA00023295"/>
    </source>
</evidence>
<dbReference type="InterPro" id="IPR017853">
    <property type="entry name" value="GH"/>
</dbReference>
<dbReference type="SUPFAM" id="SSF52317">
    <property type="entry name" value="Class I glutamine amidotransferase-like"/>
    <property type="match status" value="1"/>
</dbReference>
<evidence type="ECO:0000259" key="7">
    <source>
        <dbReference type="Pfam" id="PF02449"/>
    </source>
</evidence>
<gene>
    <name evidence="10" type="ORF">ACFSJH_02785</name>
</gene>
<evidence type="ECO:0000256" key="4">
    <source>
        <dbReference type="ARBA" id="ARBA00022801"/>
    </source>
</evidence>
<evidence type="ECO:0000256" key="1">
    <source>
        <dbReference type="ARBA" id="ARBA00001412"/>
    </source>
</evidence>
<evidence type="ECO:0000313" key="11">
    <source>
        <dbReference type="Proteomes" id="UP001597362"/>
    </source>
</evidence>
<dbReference type="PANTHER" id="PTHR36447">
    <property type="entry name" value="BETA-GALACTOSIDASE GANA"/>
    <property type="match status" value="1"/>
</dbReference>
<dbReference type="InterPro" id="IPR013738">
    <property type="entry name" value="Beta_galactosidase_Trimer"/>
</dbReference>
<comment type="caution">
    <text evidence="10">The sequence shown here is derived from an EMBL/GenBank/DDBJ whole genome shotgun (WGS) entry which is preliminary data.</text>
</comment>
<reference evidence="11" key="1">
    <citation type="journal article" date="2019" name="Int. J. Syst. Evol. Microbiol.">
        <title>The Global Catalogue of Microorganisms (GCM) 10K type strain sequencing project: providing services to taxonomists for standard genome sequencing and annotation.</title>
        <authorList>
            <consortium name="The Broad Institute Genomics Platform"/>
            <consortium name="The Broad Institute Genome Sequencing Center for Infectious Disease"/>
            <person name="Wu L."/>
            <person name="Ma J."/>
        </authorList>
    </citation>
    <scope>NUCLEOTIDE SEQUENCE [LARGE SCALE GENOMIC DNA]</scope>
    <source>
        <strain evidence="11">GH52</strain>
    </source>
</reference>
<organism evidence="10 11">
    <name type="scientific">Paenibacillus yanchengensis</name>
    <dbReference type="NCBI Taxonomy" id="2035833"/>
    <lineage>
        <taxon>Bacteria</taxon>
        <taxon>Bacillati</taxon>
        <taxon>Bacillota</taxon>
        <taxon>Bacilli</taxon>
        <taxon>Bacillales</taxon>
        <taxon>Paenibacillaceae</taxon>
        <taxon>Paenibacillus</taxon>
    </lineage>
</organism>
<dbReference type="EMBL" id="JBHUHO010000008">
    <property type="protein sequence ID" value="MFD2114674.1"/>
    <property type="molecule type" value="Genomic_DNA"/>
</dbReference>
<evidence type="ECO:0000256" key="6">
    <source>
        <dbReference type="PIRNR" id="PIRNR001084"/>
    </source>
</evidence>
<dbReference type="PANTHER" id="PTHR36447:SF1">
    <property type="entry name" value="BETA-GALACTOSIDASE GANA"/>
    <property type="match status" value="1"/>
</dbReference>
<keyword evidence="4 6" id="KW-0378">Hydrolase</keyword>
<dbReference type="Pfam" id="PF08533">
    <property type="entry name" value="Glyco_hydro_42C"/>
    <property type="match status" value="1"/>
</dbReference>
<dbReference type="Pfam" id="PF08532">
    <property type="entry name" value="Glyco_hydro_42M"/>
    <property type="match status" value="1"/>
</dbReference>
<feature type="domain" description="Beta-galactosidase C-terminal" evidence="9">
    <location>
        <begin position="623"/>
        <end position="670"/>
    </location>
</feature>
<dbReference type="InterPro" id="IPR003476">
    <property type="entry name" value="Glyco_hydro_42"/>
</dbReference>
<dbReference type="SUPFAM" id="SSF51445">
    <property type="entry name" value="(Trans)glycosidases"/>
    <property type="match status" value="1"/>
</dbReference>
<evidence type="ECO:0000259" key="9">
    <source>
        <dbReference type="Pfam" id="PF08533"/>
    </source>
</evidence>
<dbReference type="CDD" id="cd03143">
    <property type="entry name" value="A4_beta-galactosidase_middle_domain"/>
    <property type="match status" value="1"/>
</dbReference>
<dbReference type="PIRSF" id="PIRSF001084">
    <property type="entry name" value="B-galactosidase"/>
    <property type="match status" value="1"/>
</dbReference>
<feature type="domain" description="Glycoside hydrolase family 42 N-terminal" evidence="7">
    <location>
        <begin position="14"/>
        <end position="390"/>
    </location>
</feature>
<proteinExistence type="inferred from homology"/>
<accession>A0ABW4YGI2</accession>
<sequence>MFQGKVNKMLYGGDYNPEQWPREIWDEDMRLFELAGIDIVSINVFSWAYNQPDEQTYRFDRLDEMMDLLQKNNIWVSLGTSTAAHPAWMAKKYPDVLAVDMDGKKRKFGRRHNSCPNSPTFRKYSVLMARKLAERYKDHPALLMWHVNNEYGLRCYCERCEQQFRLWLKEKYGTLDALNSAWYTAFWGHTFYEWDEIVAPNNLSEHYKLYGVDVTNFSSISLDYARFMSDSVLECYTLERDAIKEVAPDSVVTTNFQSNGTYKPLDYFKWAKEMDVVALDSYPTSDMAMSYTAMRYDLMRGLKQGQPFLLMESTPSALNWKPQNPLKRPGITKLWSYQAVARGADSVMYFQLRRSFGAFEKFHGAMIDHVGHEHTRVFRECAELGHELQHLDDRIVGARVEAKVAILFDWENWWAIEYSSGPTIDLKYLNIVQKYYDALYGQHVQVDFVSVDDDFNRYDIVIAPVLYMVKQGLANKLEQYTAQGGTFVTTFFSGIVNETDLVTLNGYPGELKKLLGIWVEEIDSLMPNQTNSITMTQQLGKLSGTYTSDLLCDLIHSEGAEVIAEYGSEFYKGMAAVTRNKFGQGEAWYVGTNTEDAFIQQLLEHLCEKKEIKAILASVPEQVEVSKRYKGNQSFLFILNHRDEEVTVPLNNIKYTNLLTNETIEQQVLVDGKTVCILEYHEERTD</sequence>
<dbReference type="Proteomes" id="UP001597362">
    <property type="component" value="Unassembled WGS sequence"/>
</dbReference>
<evidence type="ECO:0000259" key="8">
    <source>
        <dbReference type="Pfam" id="PF08532"/>
    </source>
</evidence>
<dbReference type="Pfam" id="PF02449">
    <property type="entry name" value="Glyco_hydro_42"/>
    <property type="match status" value="1"/>
</dbReference>
<dbReference type="Gene3D" id="3.20.20.80">
    <property type="entry name" value="Glycosidases"/>
    <property type="match status" value="1"/>
</dbReference>